<feature type="transmembrane region" description="Helical" evidence="3">
    <location>
        <begin position="7"/>
        <end position="27"/>
    </location>
</feature>
<name>A0A9R1V037_LACSA</name>
<evidence type="ECO:0000256" key="3">
    <source>
        <dbReference type="SAM" id="Phobius"/>
    </source>
</evidence>
<dbReference type="EMBL" id="NBSK02000007">
    <property type="protein sequence ID" value="KAJ0195851.1"/>
    <property type="molecule type" value="Genomic_DNA"/>
</dbReference>
<comment type="caution">
    <text evidence="4">The sequence shown here is derived from an EMBL/GenBank/DDBJ whole genome shotgun (WGS) entry which is preliminary data.</text>
</comment>
<protein>
    <submittedName>
        <fullName evidence="4">Uncharacterized protein</fullName>
    </submittedName>
</protein>
<gene>
    <name evidence="4" type="ORF">LSAT_V11C700364070</name>
</gene>
<keyword evidence="3" id="KW-0812">Transmembrane</keyword>
<evidence type="ECO:0000313" key="5">
    <source>
        <dbReference type="Proteomes" id="UP000235145"/>
    </source>
</evidence>
<keyword evidence="3" id="KW-0472">Membrane</keyword>
<dbReference type="PANTHER" id="PTHR43009:SF9">
    <property type="entry name" value="HOMOGENTISATE PHYTYLTRANSFERASE"/>
    <property type="match status" value="1"/>
</dbReference>
<keyword evidence="5" id="KW-1185">Reference proteome</keyword>
<dbReference type="GO" id="GO:0016740">
    <property type="term" value="F:transferase activity"/>
    <property type="evidence" value="ECO:0007669"/>
    <property type="project" value="UniProtKB-KW"/>
</dbReference>
<reference evidence="4 5" key="1">
    <citation type="journal article" date="2017" name="Nat. Commun.">
        <title>Genome assembly with in vitro proximity ligation data and whole-genome triplication in lettuce.</title>
        <authorList>
            <person name="Reyes-Chin-Wo S."/>
            <person name="Wang Z."/>
            <person name="Yang X."/>
            <person name="Kozik A."/>
            <person name="Arikit S."/>
            <person name="Song C."/>
            <person name="Xia L."/>
            <person name="Froenicke L."/>
            <person name="Lavelle D.O."/>
            <person name="Truco M.J."/>
            <person name="Xia R."/>
            <person name="Zhu S."/>
            <person name="Xu C."/>
            <person name="Xu H."/>
            <person name="Xu X."/>
            <person name="Cox K."/>
            <person name="Korf I."/>
            <person name="Meyers B.C."/>
            <person name="Michelmore R.W."/>
        </authorList>
    </citation>
    <scope>NUCLEOTIDE SEQUENCE [LARGE SCALE GENOMIC DNA]</scope>
    <source>
        <strain evidence="5">cv. Salinas</strain>
        <tissue evidence="4">Seedlings</tissue>
    </source>
</reference>
<dbReference type="AlphaFoldDB" id="A0A9R1V037"/>
<evidence type="ECO:0000313" key="4">
    <source>
        <dbReference type="EMBL" id="KAJ0195851.1"/>
    </source>
</evidence>
<keyword evidence="3" id="KW-1133">Transmembrane helix</keyword>
<proteinExistence type="inferred from homology"/>
<evidence type="ECO:0000256" key="1">
    <source>
        <dbReference type="ARBA" id="ARBA00005985"/>
    </source>
</evidence>
<organism evidence="4 5">
    <name type="scientific">Lactuca sativa</name>
    <name type="common">Garden lettuce</name>
    <dbReference type="NCBI Taxonomy" id="4236"/>
    <lineage>
        <taxon>Eukaryota</taxon>
        <taxon>Viridiplantae</taxon>
        <taxon>Streptophyta</taxon>
        <taxon>Embryophyta</taxon>
        <taxon>Tracheophyta</taxon>
        <taxon>Spermatophyta</taxon>
        <taxon>Magnoliopsida</taxon>
        <taxon>eudicotyledons</taxon>
        <taxon>Gunneridae</taxon>
        <taxon>Pentapetalae</taxon>
        <taxon>asterids</taxon>
        <taxon>campanulids</taxon>
        <taxon>Asterales</taxon>
        <taxon>Asteraceae</taxon>
        <taxon>Cichorioideae</taxon>
        <taxon>Cichorieae</taxon>
        <taxon>Lactucinae</taxon>
        <taxon>Lactuca</taxon>
    </lineage>
</organism>
<sequence length="115" mass="13402">MRSISLSIAWITSSAPLFWCLVGWFLVGTAYSANVVRFSLSYICYCIEISINNKSNCSLYGLHSQLPLLRWKRFPLTAALYMLMARVLMLPVGCYMHMKVTLFYFYQFLYLLAER</sequence>
<accession>A0A9R1V037</accession>
<feature type="transmembrane region" description="Helical" evidence="3">
    <location>
        <begin position="78"/>
        <end position="98"/>
    </location>
</feature>
<dbReference type="Proteomes" id="UP000235145">
    <property type="component" value="Unassembled WGS sequence"/>
</dbReference>
<evidence type="ECO:0000256" key="2">
    <source>
        <dbReference type="ARBA" id="ARBA00022679"/>
    </source>
</evidence>
<comment type="similarity">
    <text evidence="1">Belongs to the UbiA prenyltransferase family.</text>
</comment>
<dbReference type="PANTHER" id="PTHR43009">
    <property type="entry name" value="HOMOGENTISATE SOLANESYLTRANSFERASE, CHLOROPLASTIC"/>
    <property type="match status" value="1"/>
</dbReference>
<keyword evidence="2" id="KW-0808">Transferase</keyword>